<dbReference type="InterPro" id="IPR008264">
    <property type="entry name" value="Beta_glucanase"/>
</dbReference>
<dbReference type="GO" id="GO:0005975">
    <property type="term" value="P:carbohydrate metabolic process"/>
    <property type="evidence" value="ECO:0007669"/>
    <property type="project" value="InterPro"/>
</dbReference>
<keyword evidence="2" id="KW-0326">Glycosidase</keyword>
<feature type="domain" description="GH16" evidence="5">
    <location>
        <begin position="65"/>
        <end position="275"/>
    </location>
</feature>
<dbReference type="PANTHER" id="PTHR38121:SF2">
    <property type="entry name" value="ACYLTRANSFERASE 3 DOMAIN-CONTAINING PROTEIN"/>
    <property type="match status" value="1"/>
</dbReference>
<evidence type="ECO:0000256" key="3">
    <source>
        <dbReference type="PIRSR" id="PIRSR608264-1"/>
    </source>
</evidence>
<dbReference type="Pfam" id="PF00722">
    <property type="entry name" value="Glyco_hydro_16"/>
    <property type="match status" value="1"/>
</dbReference>
<feature type="signal peptide" evidence="4">
    <location>
        <begin position="1"/>
        <end position="27"/>
    </location>
</feature>
<dbReference type="OrthoDB" id="25131at2759"/>
<evidence type="ECO:0000313" key="6">
    <source>
        <dbReference type="EMBL" id="CDH49183.1"/>
    </source>
</evidence>
<feature type="active site" description="Proton donor" evidence="3">
    <location>
        <position position="161"/>
    </location>
</feature>
<dbReference type="PROSITE" id="PS51762">
    <property type="entry name" value="GH16_2"/>
    <property type="match status" value="1"/>
</dbReference>
<evidence type="ECO:0000256" key="1">
    <source>
        <dbReference type="ARBA" id="ARBA00022801"/>
    </source>
</evidence>
<sequence length="347" mass="38452">MRSAVAAAFSLATTVGILSSSLVAASSDPVVCDCGFQDENGRIWSEIWHSDYNTYKANLQKDKSYIVMNYTVPPKHDDTLERLFDPANVQLASQDGESSFSGLQLAVRKQDNGQFTSASFGTKREDFMYGTFRASMKTTSVPGTVQAFFFFRDNTCEIDIESVSRIQNPWQSYFSVQPQIYNEDGSASNLTNIKDPIDFDPTADFHEYRFDWTPDAVTYYLDGTEATRLTHNVPRYPGRVLVNHWTDGNPKFSGLPDQDAFLHVANMTVFFNSSEATAPPACQQRQTPCSVADIMSQKLLPASSNSGTSSPPGNNNHESAAAAAFTRYSSVLLYTTVLYTLSFFITA</sequence>
<feature type="active site" description="Nucleophile" evidence="3">
    <location>
        <position position="157"/>
    </location>
</feature>
<dbReference type="PRINTS" id="PR00737">
    <property type="entry name" value="GLHYDRLASE16"/>
</dbReference>
<keyword evidence="7" id="KW-1185">Reference proteome</keyword>
<proteinExistence type="predicted"/>
<organism evidence="6 7">
    <name type="scientific">Lichtheimia corymbifera JMRC:FSU:9682</name>
    <dbReference type="NCBI Taxonomy" id="1263082"/>
    <lineage>
        <taxon>Eukaryota</taxon>
        <taxon>Fungi</taxon>
        <taxon>Fungi incertae sedis</taxon>
        <taxon>Mucoromycota</taxon>
        <taxon>Mucoromycotina</taxon>
        <taxon>Mucoromycetes</taxon>
        <taxon>Mucorales</taxon>
        <taxon>Lichtheimiaceae</taxon>
        <taxon>Lichtheimia</taxon>
    </lineage>
</organism>
<dbReference type="Gene3D" id="2.60.120.200">
    <property type="match status" value="1"/>
</dbReference>
<comment type="caution">
    <text evidence="6">The sequence shown here is derived from an EMBL/GenBank/DDBJ whole genome shotgun (WGS) entry which is preliminary data.</text>
</comment>
<reference evidence="6" key="1">
    <citation type="submission" date="2013-08" db="EMBL/GenBank/DDBJ databases">
        <title>Gene expansion shapes genome architecture in the human pathogen Lichtheimia corymbifera: an evolutionary genomics analysis in the ancient terrestrial Mucorales (Mucoromycotina).</title>
        <authorList>
            <person name="Schwartze V.U."/>
            <person name="Winter S."/>
            <person name="Shelest E."/>
            <person name="Marcet-Houben M."/>
            <person name="Horn F."/>
            <person name="Wehner S."/>
            <person name="Hoffmann K."/>
            <person name="Riege K."/>
            <person name="Sammeth M."/>
            <person name="Nowrousian M."/>
            <person name="Valiante V."/>
            <person name="Linde J."/>
            <person name="Jacobsen I.D."/>
            <person name="Marz M."/>
            <person name="Brakhage A.A."/>
            <person name="Gabaldon T."/>
            <person name="Bocker S."/>
            <person name="Voigt K."/>
        </authorList>
    </citation>
    <scope>NUCLEOTIDE SEQUENCE [LARGE SCALE GENOMIC DNA]</scope>
    <source>
        <strain evidence="6">FSU 9682</strain>
    </source>
</reference>
<dbReference type="STRING" id="1263082.A0A068RG85"/>
<dbReference type="GO" id="GO:0004553">
    <property type="term" value="F:hydrolase activity, hydrolyzing O-glycosyl compounds"/>
    <property type="evidence" value="ECO:0007669"/>
    <property type="project" value="InterPro"/>
</dbReference>
<dbReference type="VEuPathDB" id="FungiDB:LCOR_00937.1"/>
<dbReference type="CDD" id="cd00413">
    <property type="entry name" value="Glyco_hydrolase_16"/>
    <property type="match status" value="1"/>
</dbReference>
<dbReference type="SUPFAM" id="SSF49899">
    <property type="entry name" value="Concanavalin A-like lectins/glucanases"/>
    <property type="match status" value="1"/>
</dbReference>
<keyword evidence="4" id="KW-0732">Signal</keyword>
<feature type="chain" id="PRO_5001654799" evidence="4">
    <location>
        <begin position="28"/>
        <end position="347"/>
    </location>
</feature>
<evidence type="ECO:0000256" key="2">
    <source>
        <dbReference type="ARBA" id="ARBA00023295"/>
    </source>
</evidence>
<name>A0A068RG85_9FUNG</name>
<keyword evidence="1 6" id="KW-0378">Hydrolase</keyword>
<dbReference type="Proteomes" id="UP000027586">
    <property type="component" value="Unassembled WGS sequence"/>
</dbReference>
<evidence type="ECO:0000256" key="4">
    <source>
        <dbReference type="SAM" id="SignalP"/>
    </source>
</evidence>
<dbReference type="InterPro" id="IPR000757">
    <property type="entry name" value="Beta-glucanase-like"/>
</dbReference>
<dbReference type="PANTHER" id="PTHR38121">
    <property type="entry name" value="GH16 DOMAIN-CONTAINING PROTEIN"/>
    <property type="match status" value="1"/>
</dbReference>
<gene>
    <name evidence="6" type="ORF">LCOR_00937.1</name>
</gene>
<dbReference type="InterPro" id="IPR013320">
    <property type="entry name" value="ConA-like_dom_sf"/>
</dbReference>
<accession>A0A068RG85</accession>
<dbReference type="EMBL" id="CBTN010000003">
    <property type="protein sequence ID" value="CDH49183.1"/>
    <property type="molecule type" value="Genomic_DNA"/>
</dbReference>
<evidence type="ECO:0000259" key="5">
    <source>
        <dbReference type="PROSITE" id="PS51762"/>
    </source>
</evidence>
<evidence type="ECO:0000313" key="7">
    <source>
        <dbReference type="Proteomes" id="UP000027586"/>
    </source>
</evidence>
<protein>
    <submittedName>
        <fullName evidence="6">Glycoside hydrolase family 16 protein</fullName>
    </submittedName>
</protein>
<dbReference type="AlphaFoldDB" id="A0A068RG85"/>